<dbReference type="HOGENOM" id="CLU_1184448_0_0_10"/>
<dbReference type="Proteomes" id="UP000006241">
    <property type="component" value="Unassembled WGS sequence"/>
</dbReference>
<organism evidence="1 2">
    <name type="scientific">Sphingobacterium spiritivorum ATCC 33300</name>
    <dbReference type="NCBI Taxonomy" id="525372"/>
    <lineage>
        <taxon>Bacteria</taxon>
        <taxon>Pseudomonadati</taxon>
        <taxon>Bacteroidota</taxon>
        <taxon>Sphingobacteriia</taxon>
        <taxon>Sphingobacteriales</taxon>
        <taxon>Sphingobacteriaceae</taxon>
        <taxon>Sphingobacterium</taxon>
    </lineage>
</organism>
<dbReference type="EMBL" id="ACHB01000079">
    <property type="protein sequence ID" value="EEI91013.1"/>
    <property type="molecule type" value="Genomic_DNA"/>
</dbReference>
<evidence type="ECO:0000313" key="1">
    <source>
        <dbReference type="EMBL" id="EEI91013.1"/>
    </source>
</evidence>
<dbReference type="AlphaFoldDB" id="C2G1V4"/>
<accession>C2G1V4</accession>
<evidence type="ECO:0000313" key="2">
    <source>
        <dbReference type="Proteomes" id="UP000006241"/>
    </source>
</evidence>
<protein>
    <recommendedName>
        <fullName evidence="3">Carbohydrate-binding domain-containing protein</fullName>
    </recommendedName>
</protein>
<dbReference type="Gene3D" id="2.60.40.1190">
    <property type="match status" value="1"/>
</dbReference>
<name>C2G1V4_SPHSI</name>
<sequence length="234" mass="26490">MQNLSFKICVKNKLTCLVLRLILVFIVPASICKGQIIVDGKLNDWNKSSFSFDSNNTLYYAIAKDVHNLYIAIKKDEKLIKVTASKTIGGIQLFINGQGERDTINALNIGYPVGSSSKLDFDQFFLNNAGDLKKPRLHSIYNDFGITVAVQATFDNEFLKTYSCEYRIPIESINPRGKEIWICFMLKGLRWKGKGPSPYGMGTIVSISKDLNKDDVYDAMDWSYTWIKVDLSKL</sequence>
<proteinExistence type="predicted"/>
<dbReference type="RefSeq" id="WP_003009849.1">
    <property type="nucleotide sequence ID" value="NZ_GG668632.1"/>
</dbReference>
<reference evidence="1 2" key="1">
    <citation type="submission" date="2009-01" db="EMBL/GenBank/DDBJ databases">
        <authorList>
            <person name="Qin X."/>
            <person name="Bachman B."/>
            <person name="Battles P."/>
            <person name="Bell A."/>
            <person name="Bess C."/>
            <person name="Bickham C."/>
            <person name="Chaboub L."/>
            <person name="Chen D."/>
            <person name="Coyle M."/>
            <person name="Deiros D.R."/>
            <person name="Dinh H."/>
            <person name="Forbes L."/>
            <person name="Fowler G."/>
            <person name="Francisco L."/>
            <person name="Fu Q."/>
            <person name="Gubbala S."/>
            <person name="Hale W."/>
            <person name="Han Y."/>
            <person name="Hemphill L."/>
            <person name="Highlander S.K."/>
            <person name="Hirani K."/>
            <person name="Hogues M."/>
            <person name="Jackson L."/>
            <person name="Jakkamsetti A."/>
            <person name="Javaid M."/>
            <person name="Jiang H."/>
            <person name="Korchina V."/>
            <person name="Kovar C."/>
            <person name="Lara F."/>
            <person name="Lee S."/>
            <person name="Mata R."/>
            <person name="Mathew T."/>
            <person name="Moen C."/>
            <person name="Morales K."/>
            <person name="Munidasa M."/>
            <person name="Nazareth L."/>
            <person name="Ngo R."/>
            <person name="Nguyen L."/>
            <person name="Okwuonu G."/>
            <person name="Ongeri F."/>
            <person name="Patil S."/>
            <person name="Petrosino J."/>
            <person name="Pham C."/>
            <person name="Pham P."/>
            <person name="Pu L.-L."/>
            <person name="Puazo M."/>
            <person name="Raj R."/>
            <person name="Reid J."/>
            <person name="Rouhana J."/>
            <person name="Saada N."/>
            <person name="Shang Y."/>
            <person name="Simmons D."/>
            <person name="Thornton R."/>
            <person name="Warren J."/>
            <person name="Weissenberger G."/>
            <person name="Zhang J."/>
            <person name="Zhang L."/>
            <person name="Zhou C."/>
            <person name="Zhu D."/>
            <person name="Muzny D."/>
            <person name="Worley K."/>
            <person name="Gibbs R."/>
        </authorList>
    </citation>
    <scope>NUCLEOTIDE SEQUENCE [LARGE SCALE GENOMIC DNA]</scope>
    <source>
        <strain evidence="1 2">ATCC 33300</strain>
    </source>
</reference>
<gene>
    <name evidence="1" type="ORF">HMPREF0765_3560</name>
</gene>
<comment type="caution">
    <text evidence="1">The sequence shown here is derived from an EMBL/GenBank/DDBJ whole genome shotgun (WGS) entry which is preliminary data.</text>
</comment>
<evidence type="ECO:0008006" key="3">
    <source>
        <dbReference type="Google" id="ProtNLM"/>
    </source>
</evidence>